<dbReference type="InterPro" id="IPR050639">
    <property type="entry name" value="SSR_resolvase"/>
</dbReference>
<dbReference type="PROSITE" id="PS51736">
    <property type="entry name" value="RECOMBINASES_3"/>
    <property type="match status" value="1"/>
</dbReference>
<dbReference type="SUPFAM" id="SSF53041">
    <property type="entry name" value="Resolvase-like"/>
    <property type="match status" value="1"/>
</dbReference>
<accession>A0A8J3RNF7</accession>
<keyword evidence="3" id="KW-1185">Reference proteome</keyword>
<evidence type="ECO:0000313" key="3">
    <source>
        <dbReference type="Proteomes" id="UP000616724"/>
    </source>
</evidence>
<organism evidence="2 3">
    <name type="scientific">Planobispora longispora</name>
    <dbReference type="NCBI Taxonomy" id="28887"/>
    <lineage>
        <taxon>Bacteria</taxon>
        <taxon>Bacillati</taxon>
        <taxon>Actinomycetota</taxon>
        <taxon>Actinomycetes</taxon>
        <taxon>Streptosporangiales</taxon>
        <taxon>Streptosporangiaceae</taxon>
        <taxon>Planobispora</taxon>
    </lineage>
</organism>
<dbReference type="AlphaFoldDB" id="A0A8J3RNF7"/>
<gene>
    <name evidence="2" type="ORF">Plo01_62550</name>
</gene>
<protein>
    <recommendedName>
        <fullName evidence="1">Resolvase/invertase-type recombinase catalytic domain-containing protein</fullName>
    </recommendedName>
</protein>
<evidence type="ECO:0000259" key="1">
    <source>
        <dbReference type="PROSITE" id="PS51736"/>
    </source>
</evidence>
<dbReference type="Pfam" id="PF00239">
    <property type="entry name" value="Resolvase"/>
    <property type="match status" value="1"/>
</dbReference>
<dbReference type="EMBL" id="BOOH01000052">
    <property type="protein sequence ID" value="GIH79826.1"/>
    <property type="molecule type" value="Genomic_DNA"/>
</dbReference>
<dbReference type="PANTHER" id="PTHR30461">
    <property type="entry name" value="DNA-INVERTASE FROM LAMBDOID PROPHAGE"/>
    <property type="match status" value="1"/>
</dbReference>
<dbReference type="InterPro" id="IPR006119">
    <property type="entry name" value="Resolv_N"/>
</dbReference>
<dbReference type="GO" id="GO:0003677">
    <property type="term" value="F:DNA binding"/>
    <property type="evidence" value="ECO:0007669"/>
    <property type="project" value="InterPro"/>
</dbReference>
<evidence type="ECO:0000313" key="2">
    <source>
        <dbReference type="EMBL" id="GIH79826.1"/>
    </source>
</evidence>
<sequence>MTALLPWHKVTGKVSDRHLHRLAVVYIRQSTRQQLTNHPESTRVQYALVERAIALGWAAERILVIDDDLGMSATSAVARRGFQRLVTEIGLDHVGLVLGVEMSRLARSGKDWYQLIELCALSGAVLADLDGIYDPGDYNDRLLLGLKGTMSEAELHLIKQRMWSGRINKARRGALSFPLPSWASGCGRGRTKARWSGAGRTG</sequence>
<dbReference type="RefSeq" id="WP_203894279.1">
    <property type="nucleotide sequence ID" value="NZ_BOOH01000052.1"/>
</dbReference>
<dbReference type="Proteomes" id="UP000616724">
    <property type="component" value="Unassembled WGS sequence"/>
</dbReference>
<comment type="caution">
    <text evidence="2">The sequence shown here is derived from an EMBL/GenBank/DDBJ whole genome shotgun (WGS) entry which is preliminary data.</text>
</comment>
<proteinExistence type="predicted"/>
<dbReference type="GO" id="GO:0000150">
    <property type="term" value="F:DNA strand exchange activity"/>
    <property type="evidence" value="ECO:0007669"/>
    <property type="project" value="InterPro"/>
</dbReference>
<dbReference type="CDD" id="cd00338">
    <property type="entry name" value="Ser_Recombinase"/>
    <property type="match status" value="1"/>
</dbReference>
<name>A0A8J3RNF7_9ACTN</name>
<reference evidence="2 3" key="1">
    <citation type="submission" date="2021-01" db="EMBL/GenBank/DDBJ databases">
        <title>Whole genome shotgun sequence of Planobispora longispora NBRC 13918.</title>
        <authorList>
            <person name="Komaki H."/>
            <person name="Tamura T."/>
        </authorList>
    </citation>
    <scope>NUCLEOTIDE SEQUENCE [LARGE SCALE GENOMIC DNA]</scope>
    <source>
        <strain evidence="2 3">NBRC 13918</strain>
    </source>
</reference>
<dbReference type="Gene3D" id="3.40.50.1390">
    <property type="entry name" value="Resolvase, N-terminal catalytic domain"/>
    <property type="match status" value="1"/>
</dbReference>
<dbReference type="InterPro" id="IPR036162">
    <property type="entry name" value="Resolvase-like_N_sf"/>
</dbReference>
<dbReference type="SMART" id="SM00857">
    <property type="entry name" value="Resolvase"/>
    <property type="match status" value="1"/>
</dbReference>
<feature type="domain" description="Resolvase/invertase-type recombinase catalytic" evidence="1">
    <location>
        <begin position="22"/>
        <end position="173"/>
    </location>
</feature>
<dbReference type="PANTHER" id="PTHR30461:SF23">
    <property type="entry name" value="DNA RECOMBINASE-RELATED"/>
    <property type="match status" value="1"/>
</dbReference>